<organism evidence="1 2">
    <name type="scientific">Asaia krungthepensis NRIC 0535</name>
    <dbReference type="NCBI Taxonomy" id="1307925"/>
    <lineage>
        <taxon>Bacteria</taxon>
        <taxon>Pseudomonadati</taxon>
        <taxon>Pseudomonadota</taxon>
        <taxon>Alphaproteobacteria</taxon>
        <taxon>Acetobacterales</taxon>
        <taxon>Acetobacteraceae</taxon>
        <taxon>Asaia</taxon>
    </lineage>
</organism>
<sequence>MIPDLIGADRKSKIREGRCWLSPGRGSHGVRLSGSSHVTPCGMRKLTLSFFPANNKNMK</sequence>
<protein>
    <submittedName>
        <fullName evidence="1">Uncharacterized protein</fullName>
    </submittedName>
</protein>
<accession>A0ABQ0Q201</accession>
<name>A0ABQ0Q201_9PROT</name>
<comment type="caution">
    <text evidence="1">The sequence shown here is derived from an EMBL/GenBank/DDBJ whole genome shotgun (WGS) entry which is preliminary data.</text>
</comment>
<dbReference type="EMBL" id="BAPV01000009">
    <property type="protein sequence ID" value="GBQ87578.1"/>
    <property type="molecule type" value="Genomic_DNA"/>
</dbReference>
<keyword evidence="2" id="KW-1185">Reference proteome</keyword>
<evidence type="ECO:0000313" key="1">
    <source>
        <dbReference type="EMBL" id="GBQ87578.1"/>
    </source>
</evidence>
<dbReference type="Proteomes" id="UP001062776">
    <property type="component" value="Unassembled WGS sequence"/>
</dbReference>
<gene>
    <name evidence="1" type="ORF">AA0535_1317</name>
</gene>
<evidence type="ECO:0000313" key="2">
    <source>
        <dbReference type="Proteomes" id="UP001062776"/>
    </source>
</evidence>
<reference evidence="1" key="1">
    <citation type="submission" date="2013-04" db="EMBL/GenBank/DDBJ databases">
        <title>The genome sequencing project of 58 acetic acid bacteria.</title>
        <authorList>
            <person name="Okamoto-Kainuma A."/>
            <person name="Ishikawa M."/>
            <person name="Umino S."/>
            <person name="Koizumi Y."/>
            <person name="Shiwa Y."/>
            <person name="Yoshikawa H."/>
            <person name="Matsutani M."/>
            <person name="Matsushita K."/>
        </authorList>
    </citation>
    <scope>NUCLEOTIDE SEQUENCE</scope>
    <source>
        <strain evidence="1">NRIC 0535</strain>
    </source>
</reference>
<proteinExistence type="predicted"/>